<organism evidence="4">
    <name type="scientific">marine sediment metagenome</name>
    <dbReference type="NCBI Taxonomy" id="412755"/>
    <lineage>
        <taxon>unclassified sequences</taxon>
        <taxon>metagenomes</taxon>
        <taxon>ecological metagenomes</taxon>
    </lineage>
</organism>
<evidence type="ECO:0000313" key="4">
    <source>
        <dbReference type="EMBL" id="GAH65602.1"/>
    </source>
</evidence>
<protein>
    <recommendedName>
        <fullName evidence="3">ABC transporter domain-containing protein</fullName>
    </recommendedName>
</protein>
<comment type="caution">
    <text evidence="4">The sequence shown here is derived from an EMBL/GenBank/DDBJ whole genome shotgun (WGS) entry which is preliminary data.</text>
</comment>
<dbReference type="GO" id="GO:0016887">
    <property type="term" value="F:ATP hydrolysis activity"/>
    <property type="evidence" value="ECO:0007669"/>
    <property type="project" value="InterPro"/>
</dbReference>
<dbReference type="SMART" id="SM00382">
    <property type="entry name" value="AAA"/>
    <property type="match status" value="1"/>
</dbReference>
<name>X1H886_9ZZZZ</name>
<evidence type="ECO:0000259" key="3">
    <source>
        <dbReference type="PROSITE" id="PS50893"/>
    </source>
</evidence>
<evidence type="ECO:0000256" key="2">
    <source>
        <dbReference type="ARBA" id="ARBA00022840"/>
    </source>
</evidence>
<proteinExistence type="predicted"/>
<feature type="non-terminal residue" evidence="4">
    <location>
        <position position="204"/>
    </location>
</feature>
<dbReference type="PANTHER" id="PTHR43038:SF3">
    <property type="entry name" value="ABC TRANSPORTER G FAMILY MEMBER 20 ISOFORM X1"/>
    <property type="match status" value="1"/>
</dbReference>
<dbReference type="PROSITE" id="PS00211">
    <property type="entry name" value="ABC_TRANSPORTER_1"/>
    <property type="match status" value="1"/>
</dbReference>
<dbReference type="SUPFAM" id="SSF52540">
    <property type="entry name" value="P-loop containing nucleoside triphosphate hydrolases"/>
    <property type="match status" value="1"/>
</dbReference>
<reference evidence="4" key="1">
    <citation type="journal article" date="2014" name="Front. Microbiol.">
        <title>High frequency of phylogenetically diverse reductive dehalogenase-homologous genes in deep subseafloor sedimentary metagenomes.</title>
        <authorList>
            <person name="Kawai M."/>
            <person name="Futagami T."/>
            <person name="Toyoda A."/>
            <person name="Takaki Y."/>
            <person name="Nishi S."/>
            <person name="Hori S."/>
            <person name="Arai W."/>
            <person name="Tsubouchi T."/>
            <person name="Morono Y."/>
            <person name="Uchiyama I."/>
            <person name="Ito T."/>
            <person name="Fujiyama A."/>
            <person name="Inagaki F."/>
            <person name="Takami H."/>
        </authorList>
    </citation>
    <scope>NUCLEOTIDE SEQUENCE</scope>
    <source>
        <strain evidence="4">Expedition CK06-06</strain>
    </source>
</reference>
<dbReference type="AlphaFoldDB" id="X1H886"/>
<feature type="domain" description="ABC transporter" evidence="3">
    <location>
        <begin position="9"/>
        <end position="204"/>
    </location>
</feature>
<keyword evidence="1" id="KW-0547">Nucleotide-binding</keyword>
<dbReference type="Gene3D" id="3.40.50.300">
    <property type="entry name" value="P-loop containing nucleotide triphosphate hydrolases"/>
    <property type="match status" value="1"/>
</dbReference>
<dbReference type="PROSITE" id="PS50893">
    <property type="entry name" value="ABC_TRANSPORTER_2"/>
    <property type="match status" value="1"/>
</dbReference>
<dbReference type="InterPro" id="IPR017871">
    <property type="entry name" value="ABC_transporter-like_CS"/>
</dbReference>
<dbReference type="InterPro" id="IPR027417">
    <property type="entry name" value="P-loop_NTPase"/>
</dbReference>
<evidence type="ECO:0000256" key="1">
    <source>
        <dbReference type="ARBA" id="ARBA00022741"/>
    </source>
</evidence>
<dbReference type="PANTHER" id="PTHR43038">
    <property type="entry name" value="ATP-BINDING CASSETTE, SUB-FAMILY H, MEMBER 1"/>
    <property type="match status" value="1"/>
</dbReference>
<sequence length="204" mass="22874">MATQSEYVIETTDLVKIYKTGKVKAVDGLNLKIKKSEIYALIGANGSGKTTALNMISGALFPTSGSIKVLGNDIPEKRRLISNHIGMAPQDYSIYQDLSLEENVRFFSQLYGMTKAEFSPRYDELLKILRLKEKRKALVKNLSGGMKRRASIACALIHSPRIVFFDEATVGVDPVLRTFFWEYFRSLKDEGITLVITSHVMDEA</sequence>
<gene>
    <name evidence="4" type="ORF">S03H2_48587</name>
</gene>
<dbReference type="InterPro" id="IPR003439">
    <property type="entry name" value="ABC_transporter-like_ATP-bd"/>
</dbReference>
<dbReference type="Pfam" id="PF00005">
    <property type="entry name" value="ABC_tran"/>
    <property type="match status" value="1"/>
</dbReference>
<dbReference type="GO" id="GO:0005524">
    <property type="term" value="F:ATP binding"/>
    <property type="evidence" value="ECO:0007669"/>
    <property type="project" value="UniProtKB-KW"/>
</dbReference>
<keyword evidence="2" id="KW-0067">ATP-binding</keyword>
<dbReference type="InterPro" id="IPR003593">
    <property type="entry name" value="AAA+_ATPase"/>
</dbReference>
<accession>X1H886</accession>
<dbReference type="EMBL" id="BARU01030647">
    <property type="protein sequence ID" value="GAH65602.1"/>
    <property type="molecule type" value="Genomic_DNA"/>
</dbReference>